<sequence length="56" mass="6480">MQKKLYKKRDFYKKLASFAVMFLLGSVVTAVFSFTVSLIIGLTLFIFAFMIFDDLD</sequence>
<proteinExistence type="predicted"/>
<evidence type="ECO:0000313" key="3">
    <source>
        <dbReference type="Proteomes" id="UP001065596"/>
    </source>
</evidence>
<keyword evidence="1" id="KW-0472">Membrane</keyword>
<reference evidence="2" key="1">
    <citation type="submission" date="2022-05" db="EMBL/GenBank/DDBJ databases">
        <authorList>
            <person name="Enroth T.J."/>
            <person name="Johnson C.N."/>
            <person name="Duerkop B.A."/>
        </authorList>
    </citation>
    <scope>NUCLEOTIDE SEQUENCE</scope>
</reference>
<accession>A0A976SXY7</accession>
<keyword evidence="1" id="KW-1133">Transmembrane helix</keyword>
<feature type="transmembrane region" description="Helical" evidence="1">
    <location>
        <begin position="21"/>
        <end position="52"/>
    </location>
</feature>
<keyword evidence="3" id="KW-1185">Reference proteome</keyword>
<organism evidence="2 3">
    <name type="scientific">Enterococcus phage TJE2</name>
    <dbReference type="NCBI Taxonomy" id="2951263"/>
    <lineage>
        <taxon>Viruses</taxon>
        <taxon>Duplodnaviria</taxon>
        <taxon>Heunggongvirae</taxon>
        <taxon>Uroviricota</taxon>
        <taxon>Caudoviricetes</taxon>
        <taxon>Herelleviridae</taxon>
        <taxon>Brockvirinae</taxon>
        <taxon>Schiekvirus</taxon>
        <taxon>Schiekvirus Tje2</taxon>
    </lineage>
</organism>
<dbReference type="Proteomes" id="UP001065596">
    <property type="component" value="Segment"/>
</dbReference>
<dbReference type="EMBL" id="ON506928">
    <property type="protein sequence ID" value="UVD43166.1"/>
    <property type="molecule type" value="Genomic_DNA"/>
</dbReference>
<feature type="non-terminal residue" evidence="2">
    <location>
        <position position="56"/>
    </location>
</feature>
<protein>
    <submittedName>
        <fullName evidence="2">Uncharacterized protein</fullName>
    </submittedName>
</protein>
<name>A0A976SXY7_9CAUD</name>
<evidence type="ECO:0000256" key="1">
    <source>
        <dbReference type="SAM" id="Phobius"/>
    </source>
</evidence>
<evidence type="ECO:0000313" key="2">
    <source>
        <dbReference type="EMBL" id="UVD43166.1"/>
    </source>
</evidence>
<keyword evidence="1" id="KW-0812">Transmembrane</keyword>